<keyword evidence="2" id="KW-1185">Reference proteome</keyword>
<sequence>MSTHQQLFRRLAGSPFRSRFHLGVKERQYCMDKGADVIMQHAADFVRLRLSDAEPVNDGKQTPMRGHPVFIAQHATATCCRGCLEKWHNITAHQPLSSASQRYICGVIFYWLQREITHPPSSGTIKK</sequence>
<name>A0A0F5BUS5_9GAMM</name>
<gene>
    <name evidence="1" type="ORF">HA49_21585</name>
</gene>
<evidence type="ECO:0000313" key="1">
    <source>
        <dbReference type="EMBL" id="KKA63607.1"/>
    </source>
</evidence>
<reference evidence="1" key="1">
    <citation type="submission" date="2014-12" db="EMBL/GenBank/DDBJ databases">
        <title>The draft genome of the Tatumella morbirosei type strain, LMG23360T isolated from pineapple rot.</title>
        <authorList>
            <person name="Smits T.H."/>
            <person name="Palmer M."/>
            <person name="Venter S.N."/>
            <person name="Duffy B."/>
            <person name="Steenkamp E.T."/>
            <person name="Chan W.Y."/>
            <person name="Coutinho T.A."/>
            <person name="Coetzee M.P."/>
            <person name="De Maayer P."/>
        </authorList>
    </citation>
    <scope>NUCLEOTIDE SEQUENCE [LARGE SCALE GENOMIC DNA]</scope>
    <source>
        <strain evidence="1">LMG 23360</strain>
    </source>
</reference>
<evidence type="ECO:0000313" key="2">
    <source>
        <dbReference type="Proteomes" id="UP000029577"/>
    </source>
</evidence>
<dbReference type="OrthoDB" id="3781311at2"/>
<dbReference type="RefSeq" id="WP_038020230.1">
    <property type="nucleotide sequence ID" value="NZ_JPKR02000002.1"/>
</dbReference>
<dbReference type="Proteomes" id="UP000029577">
    <property type="component" value="Unassembled WGS sequence"/>
</dbReference>
<organism evidence="1 2">
    <name type="scientific">Tatumella morbirosei</name>
    <dbReference type="NCBI Taxonomy" id="642227"/>
    <lineage>
        <taxon>Bacteria</taxon>
        <taxon>Pseudomonadati</taxon>
        <taxon>Pseudomonadota</taxon>
        <taxon>Gammaproteobacteria</taxon>
        <taxon>Enterobacterales</taxon>
        <taxon>Erwiniaceae</taxon>
        <taxon>Tatumella</taxon>
    </lineage>
</organism>
<dbReference type="STRING" id="642227.HA49_21585"/>
<comment type="caution">
    <text evidence="1">The sequence shown here is derived from an EMBL/GenBank/DDBJ whole genome shotgun (WGS) entry which is preliminary data.</text>
</comment>
<protein>
    <submittedName>
        <fullName evidence="1">Cytoplasmic protein</fullName>
    </submittedName>
</protein>
<dbReference type="EMBL" id="JPKR02000002">
    <property type="protein sequence ID" value="KKA63607.1"/>
    <property type="molecule type" value="Genomic_DNA"/>
</dbReference>
<dbReference type="AlphaFoldDB" id="A0A0F5BUS5"/>
<dbReference type="InterPro" id="IPR020378">
    <property type="entry name" value="DUF4186"/>
</dbReference>
<dbReference type="Pfam" id="PF13811">
    <property type="entry name" value="DUF4186"/>
    <property type="match status" value="1"/>
</dbReference>
<proteinExistence type="predicted"/>
<accession>A0A0F5BUS5</accession>